<dbReference type="OrthoDB" id="9822052at2759"/>
<proteinExistence type="predicted"/>
<dbReference type="Proteomes" id="UP000677803">
    <property type="component" value="Unassembled WGS sequence"/>
</dbReference>
<dbReference type="InterPro" id="IPR036322">
    <property type="entry name" value="WD40_repeat_dom_sf"/>
</dbReference>
<reference evidence="1" key="1">
    <citation type="submission" date="2021-05" db="EMBL/GenBank/DDBJ databases">
        <authorList>
            <person name="Tigano A."/>
        </authorList>
    </citation>
    <scope>NUCLEOTIDE SEQUENCE</scope>
</reference>
<keyword evidence="2" id="KW-1185">Reference proteome</keyword>
<name>A0A8S4BJU6_9TELE</name>
<sequence>MESTEFEDILDDWFIESLKTYKDLHVYQLEHPTQVIEWTSKKTVCVAGFSSSRNEILELRLPLKLFADENKGLCAERDFKVVRGGFADGPVCCLRHIPGTRCAVTNDGRSSDLQVWDLGGDDSNVIKKVETIAGGGKGSETGSRIAARPWPEPQVLHGARSGDVQLTQLTSGQTLYKLEADSADPLSSLQFVDDAVFVAGCLNGSAYVADTRTAGAPQLSPPPEPPGPSGLWWTDASAGQQRSGCRLVRLSSCGQAVISDTRNLGEAVSRAQLDVQTHQPRPHDVRVSWAPALADCVSVSGFGGAVQIYDTSAWTSERLDAQPLFQHRGHAVSSRPDDGCPPATVTSHVWHPEWRRTLLSAASDGSLHVWDWVHPEGAAALRPTPDAK</sequence>
<dbReference type="EMBL" id="CAJRST010038888">
    <property type="protein sequence ID" value="CAG6014450.1"/>
    <property type="molecule type" value="Genomic_DNA"/>
</dbReference>
<dbReference type="GO" id="GO:0031122">
    <property type="term" value="P:cytoplasmic microtubule organization"/>
    <property type="evidence" value="ECO:0007669"/>
    <property type="project" value="TreeGrafter"/>
</dbReference>
<dbReference type="Gene3D" id="2.130.10.10">
    <property type="entry name" value="YVTN repeat-like/Quinoprotein amine dehydrogenase"/>
    <property type="match status" value="1"/>
</dbReference>
<protein>
    <submittedName>
        <fullName evidence="1">(Atlantic silverside) hypothetical protein</fullName>
    </submittedName>
</protein>
<dbReference type="InterPro" id="IPR015943">
    <property type="entry name" value="WD40/YVTN_repeat-like_dom_sf"/>
</dbReference>
<dbReference type="PANTHER" id="PTHR46947">
    <property type="entry name" value="WD REPEAT-CONTAINING PROTEIN 73"/>
    <property type="match status" value="1"/>
</dbReference>
<dbReference type="GO" id="GO:0005829">
    <property type="term" value="C:cytosol"/>
    <property type="evidence" value="ECO:0007669"/>
    <property type="project" value="TreeGrafter"/>
</dbReference>
<dbReference type="GO" id="GO:0000922">
    <property type="term" value="C:spindle pole"/>
    <property type="evidence" value="ECO:0007669"/>
    <property type="project" value="TreeGrafter"/>
</dbReference>
<comment type="caution">
    <text evidence="1">The sequence shown here is derived from an EMBL/GenBank/DDBJ whole genome shotgun (WGS) entry which is preliminary data.</text>
</comment>
<gene>
    <name evidence="1" type="ORF">MMEN_LOCUS19285</name>
</gene>
<dbReference type="PANTHER" id="PTHR46947:SF1">
    <property type="entry name" value="WD REPEAT-CONTAINING PROTEIN 73"/>
    <property type="match status" value="1"/>
</dbReference>
<dbReference type="InterPro" id="IPR001680">
    <property type="entry name" value="WD40_rpt"/>
</dbReference>
<dbReference type="AlphaFoldDB" id="A0A8S4BJU6"/>
<evidence type="ECO:0000313" key="2">
    <source>
        <dbReference type="Proteomes" id="UP000677803"/>
    </source>
</evidence>
<dbReference type="SUPFAM" id="SSF50978">
    <property type="entry name" value="WD40 repeat-like"/>
    <property type="match status" value="1"/>
</dbReference>
<accession>A0A8S4BJU6</accession>
<dbReference type="InterPro" id="IPR042795">
    <property type="entry name" value="Wdr73"/>
</dbReference>
<dbReference type="SMART" id="SM00320">
    <property type="entry name" value="WD40"/>
    <property type="match status" value="2"/>
</dbReference>
<evidence type="ECO:0000313" key="1">
    <source>
        <dbReference type="EMBL" id="CAG6014450.1"/>
    </source>
</evidence>
<organism evidence="1 2">
    <name type="scientific">Menidia menidia</name>
    <name type="common">Atlantic silverside</name>
    <dbReference type="NCBI Taxonomy" id="238744"/>
    <lineage>
        <taxon>Eukaryota</taxon>
        <taxon>Metazoa</taxon>
        <taxon>Chordata</taxon>
        <taxon>Craniata</taxon>
        <taxon>Vertebrata</taxon>
        <taxon>Euteleostomi</taxon>
        <taxon>Actinopterygii</taxon>
        <taxon>Neopterygii</taxon>
        <taxon>Teleostei</taxon>
        <taxon>Neoteleostei</taxon>
        <taxon>Acanthomorphata</taxon>
        <taxon>Ovalentaria</taxon>
        <taxon>Atherinomorphae</taxon>
        <taxon>Atheriniformes</taxon>
        <taxon>Atherinopsidae</taxon>
        <taxon>Menidiinae</taxon>
        <taxon>Menidia</taxon>
    </lineage>
</organism>